<reference evidence="1" key="1">
    <citation type="submission" date="2021-01" db="EMBL/GenBank/DDBJ databases">
        <authorList>
            <person name="Corre E."/>
            <person name="Pelletier E."/>
            <person name="Niang G."/>
            <person name="Scheremetjew M."/>
            <person name="Finn R."/>
            <person name="Kale V."/>
            <person name="Holt S."/>
            <person name="Cochrane G."/>
            <person name="Meng A."/>
            <person name="Brown T."/>
            <person name="Cohen L."/>
        </authorList>
    </citation>
    <scope>NUCLEOTIDE SEQUENCE</scope>
    <source>
        <strain evidence="1">CCMP1756</strain>
    </source>
</reference>
<dbReference type="OrthoDB" id="443915at2759"/>
<dbReference type="InterPro" id="IPR036116">
    <property type="entry name" value="FN3_sf"/>
</dbReference>
<sequence>MRLIVERLAAGTVFFQAQDTPEEPMLQTRLPGEAQWENVHSLKEGWEVCLPVRGAQYMFRLADKLGQVPYAKTSIIILTPPPAPSVLGMGRNVCILWDCEAFPSVSTDVTAPDQQSDIRYIASWQRISRTGNVETEPESRTTLKWCNFTSENGTRALLAAFPQFLMNTEYLITLQTESFGAGEGLSGNETVKSAKSSPVRWFTGLEPPTLLSCIAGSNEVTLSLPNETDACSVLASLKLKSRKYVEGRCEGVASFQRLQRRASEQTLPIGDTVAVLGIPADTRCGIRMHCSIDLRALGASHFYWDTSNVLEVATLPNPPIIRGMASNRVSQPPCLKLSWSCALGIKQQEPPAYQIQIYSCQTDTYLTTFTTFAPALDLCAVGFESGVSYCTLPGTCRTVRLLRVPSASVPCRLLAHIGKAALVLLSPLPPTVSLVARSCSVLDRARISWDGAFDISNVHPAMSLLPVEFTLEVASSRALRFIEQRGCSSDQNQGLSGTQLDSKTHPMACTFQTIAHSRGAFCLTQILSPGLRYFFRLRLQTVSGVATSVPVEVETKPKVPDAPMVPLGVVSHFVSTIGHRAPFLRVSWDKPHCHGAPINRYLLQARRAGALPGTWGKWRRIYLGPQLSAGDEATLDAQATITQYRVKAGSILGWGGYSRILTVDAPNGLGSWQGQVRQSLIGNIQDIVVDPKPQSPGDNIHEIRTARLNRFPKKTCTHASNARVVELDWSAKYAPSYKKDDSFACHGDCKLVVHELIRRFKKCFSYPIATGLFKIAIMNLRSTTAQWY</sequence>
<gene>
    <name evidence="1" type="ORF">PCAL00307_LOCUS20173</name>
    <name evidence="2" type="ORF">PECAL_3P18950</name>
</gene>
<accession>A0A7S4A602</accession>
<proteinExistence type="predicted"/>
<evidence type="ECO:0000313" key="2">
    <source>
        <dbReference type="EMBL" id="CAH0371929.1"/>
    </source>
</evidence>
<organism evidence="1">
    <name type="scientific">Pelagomonas calceolata</name>
    <dbReference type="NCBI Taxonomy" id="35677"/>
    <lineage>
        <taxon>Eukaryota</taxon>
        <taxon>Sar</taxon>
        <taxon>Stramenopiles</taxon>
        <taxon>Ochrophyta</taxon>
        <taxon>Pelagophyceae</taxon>
        <taxon>Pelagomonadales</taxon>
        <taxon>Pelagomonadaceae</taxon>
        <taxon>Pelagomonas</taxon>
    </lineage>
</organism>
<protein>
    <recommendedName>
        <fullName evidence="4">Fibronectin type-III domain-containing protein</fullName>
    </recommendedName>
</protein>
<evidence type="ECO:0000313" key="3">
    <source>
        <dbReference type="Proteomes" id="UP000789595"/>
    </source>
</evidence>
<dbReference type="EMBL" id="HBIW01023424">
    <property type="protein sequence ID" value="CAE0704725.1"/>
    <property type="molecule type" value="Transcribed_RNA"/>
</dbReference>
<dbReference type="AlphaFoldDB" id="A0A7S4A602"/>
<keyword evidence="3" id="KW-1185">Reference proteome</keyword>
<dbReference type="InterPro" id="IPR013783">
    <property type="entry name" value="Ig-like_fold"/>
</dbReference>
<dbReference type="Gene3D" id="2.60.40.10">
    <property type="entry name" value="Immunoglobulins"/>
    <property type="match status" value="1"/>
</dbReference>
<dbReference type="Proteomes" id="UP000789595">
    <property type="component" value="Unassembled WGS sequence"/>
</dbReference>
<evidence type="ECO:0008006" key="4">
    <source>
        <dbReference type="Google" id="ProtNLM"/>
    </source>
</evidence>
<name>A0A7S4A602_9STRA</name>
<dbReference type="EMBL" id="CAKKNE010000003">
    <property type="protein sequence ID" value="CAH0371929.1"/>
    <property type="molecule type" value="Genomic_DNA"/>
</dbReference>
<dbReference type="InterPro" id="IPR003961">
    <property type="entry name" value="FN3_dom"/>
</dbReference>
<dbReference type="CDD" id="cd00063">
    <property type="entry name" value="FN3"/>
    <property type="match status" value="1"/>
</dbReference>
<dbReference type="SUPFAM" id="SSF49265">
    <property type="entry name" value="Fibronectin type III"/>
    <property type="match status" value="1"/>
</dbReference>
<evidence type="ECO:0000313" key="1">
    <source>
        <dbReference type="EMBL" id="CAE0704725.1"/>
    </source>
</evidence>
<reference evidence="2" key="2">
    <citation type="submission" date="2021-11" db="EMBL/GenBank/DDBJ databases">
        <authorList>
            <consortium name="Genoscope - CEA"/>
            <person name="William W."/>
        </authorList>
    </citation>
    <scope>NUCLEOTIDE SEQUENCE</scope>
</reference>